<evidence type="ECO:0000259" key="3">
    <source>
        <dbReference type="Pfam" id="PF00149"/>
    </source>
</evidence>
<dbReference type="AlphaFoldDB" id="A0A098GJ76"/>
<dbReference type="Gene3D" id="3.60.21.10">
    <property type="match status" value="1"/>
</dbReference>
<dbReference type="GO" id="GO:0016787">
    <property type="term" value="F:hydrolase activity"/>
    <property type="evidence" value="ECO:0007669"/>
    <property type="project" value="UniProtKB-KW"/>
</dbReference>
<dbReference type="HOGENOM" id="CLU_711323_0_0_6"/>
<organism evidence="4 6">
    <name type="scientific">Legionella micdadei</name>
    <name type="common">Tatlockia micdadei</name>
    <dbReference type="NCBI Taxonomy" id="451"/>
    <lineage>
        <taxon>Bacteria</taxon>
        <taxon>Pseudomonadati</taxon>
        <taxon>Pseudomonadota</taxon>
        <taxon>Gammaproteobacteria</taxon>
        <taxon>Legionellales</taxon>
        <taxon>Legionellaceae</taxon>
        <taxon>Legionella</taxon>
    </lineage>
</organism>
<dbReference type="STRING" id="451.B6N58_02355"/>
<dbReference type="Proteomes" id="UP000182998">
    <property type="component" value="Unassembled WGS sequence"/>
</dbReference>
<dbReference type="PANTHER" id="PTHR10340">
    <property type="entry name" value="SPHINGOMYELIN PHOSPHODIESTERASE"/>
    <property type="match status" value="1"/>
</dbReference>
<dbReference type="InterPro" id="IPR004843">
    <property type="entry name" value="Calcineurin-like_PHP"/>
</dbReference>
<feature type="domain" description="Calcineurin-like phosphoesterase" evidence="3">
    <location>
        <begin position="23"/>
        <end position="263"/>
    </location>
</feature>
<evidence type="ECO:0000313" key="7">
    <source>
        <dbReference type="Proteomes" id="UP000182998"/>
    </source>
</evidence>
<keyword evidence="2" id="KW-0325">Glycoprotein</keyword>
<dbReference type="Proteomes" id="UP000032414">
    <property type="component" value="Chromosome I"/>
</dbReference>
<reference evidence="5 7" key="3">
    <citation type="submission" date="2016-10" db="EMBL/GenBank/DDBJ databases">
        <authorList>
            <person name="Varghese N."/>
            <person name="Submissions S."/>
        </authorList>
    </citation>
    <scope>NUCLEOTIDE SEQUENCE [LARGE SCALE GENOMIC DNA]</scope>
    <source>
        <strain evidence="5 7">ATCC 33218</strain>
    </source>
</reference>
<reference evidence="4" key="1">
    <citation type="submission" date="2014-09" db="EMBL/GenBank/DDBJ databases">
        <authorList>
            <person name="GOMEZ-VALERO Laura"/>
        </authorList>
    </citation>
    <scope>NUCLEOTIDE SEQUENCE</scope>
    <source>
        <strain evidence="4">ATCC33218</strain>
    </source>
</reference>
<gene>
    <name evidence="4" type="ORF">LMI_2774</name>
    <name evidence="5" type="ORF">SAMN02982997_02865</name>
</gene>
<keyword evidence="1" id="KW-0378">Hydrolase</keyword>
<dbReference type="PATRIC" id="fig|451.8.peg.709"/>
<dbReference type="EMBL" id="LN614830">
    <property type="protein sequence ID" value="CEG62025.1"/>
    <property type="molecule type" value="Genomic_DNA"/>
</dbReference>
<sequence length="384" mass="44554">MLPFIFRIIALILLIHTSFASTRFLTISDIHYGHQNTSGEGHDTGENLLQLAMNKFSQLAEDVDFIINLGDMPKHGYYLRAKKEIYEKVVFQTLYEANRSAKPMFYVTGNNDSLLGNYQPFSDNGHSPLSLATEWSGACAFCENLLINKEHMYDSGYYSSYVIPNNREIMLIALNSVQFTDLSSRLLKYPNQEKDAFAQLAWFENQLSQHRAKQLLIAMHIPPGKDYQGNPYWEEAYLNRFVELLVRYQANYQQITLLTSHSHMEEIRRINLDQTQTIYAFSTPSISRIHYNNPAMKIFKLDENGLLSNFTTYFTSSVEQWQNERYTAIHHEGIFPECAGQHLAMCLNFLNQDIICTNIERENYYSVKTDRVDNSACRKIYQVN</sequence>
<accession>A0A098GJ76</accession>
<evidence type="ECO:0000313" key="5">
    <source>
        <dbReference type="EMBL" id="SCY77418.1"/>
    </source>
</evidence>
<evidence type="ECO:0000256" key="1">
    <source>
        <dbReference type="ARBA" id="ARBA00022801"/>
    </source>
</evidence>
<dbReference type="OrthoDB" id="5642456at2"/>
<evidence type="ECO:0000313" key="6">
    <source>
        <dbReference type="Proteomes" id="UP000032414"/>
    </source>
</evidence>
<dbReference type="SUPFAM" id="SSF56300">
    <property type="entry name" value="Metallo-dependent phosphatases"/>
    <property type="match status" value="1"/>
</dbReference>
<dbReference type="PANTHER" id="PTHR10340:SF57">
    <property type="entry name" value="METALLOPHOS DOMAIN-CONTAINING PROTEIN"/>
    <property type="match status" value="1"/>
</dbReference>
<evidence type="ECO:0000313" key="4">
    <source>
        <dbReference type="EMBL" id="CEG62025.1"/>
    </source>
</evidence>
<dbReference type="RefSeq" id="WP_045100160.1">
    <property type="nucleotide sequence ID" value="NZ_CP020614.1"/>
</dbReference>
<protein>
    <submittedName>
        <fullName evidence="5">3',5'-cyclic AMP phosphodiesterase CpdA</fullName>
    </submittedName>
</protein>
<evidence type="ECO:0000256" key="2">
    <source>
        <dbReference type="ARBA" id="ARBA00023180"/>
    </source>
</evidence>
<dbReference type="InterPro" id="IPR029052">
    <property type="entry name" value="Metallo-depent_PP-like"/>
</dbReference>
<dbReference type="EMBL" id="FMVN01000018">
    <property type="protein sequence ID" value="SCY77418.1"/>
    <property type="molecule type" value="Genomic_DNA"/>
</dbReference>
<reference evidence="6" key="2">
    <citation type="submission" date="2014-09" db="EMBL/GenBank/DDBJ databases">
        <authorList>
            <person name="Gomez-Valero L."/>
        </authorList>
    </citation>
    <scope>NUCLEOTIDE SEQUENCE [LARGE SCALE GENOMIC DNA]</scope>
    <source>
        <strain evidence="6">ATCC33218</strain>
    </source>
</reference>
<dbReference type="Pfam" id="PF00149">
    <property type="entry name" value="Metallophos"/>
    <property type="match status" value="1"/>
</dbReference>
<name>A0A098GJ76_LEGMI</name>
<proteinExistence type="predicted"/>
<dbReference type="KEGG" id="tmc:LMI_2774"/>
<keyword evidence="7" id="KW-1185">Reference proteome</keyword>